<keyword evidence="2 4" id="KW-0808">Transferase</keyword>
<dbReference type="PIRSF" id="PIRSF006078">
    <property type="entry name" value="GlxK"/>
    <property type="match status" value="1"/>
</dbReference>
<evidence type="ECO:0000313" key="6">
    <source>
        <dbReference type="Proteomes" id="UP000547458"/>
    </source>
</evidence>
<evidence type="ECO:0000256" key="3">
    <source>
        <dbReference type="ARBA" id="ARBA00022777"/>
    </source>
</evidence>
<evidence type="ECO:0000256" key="1">
    <source>
        <dbReference type="ARBA" id="ARBA00006284"/>
    </source>
</evidence>
<dbReference type="Gene3D" id="3.40.50.10350">
    <property type="entry name" value="Glycerate kinase, domain 1"/>
    <property type="match status" value="1"/>
</dbReference>
<accession>A0A846RRX9</accession>
<dbReference type="GO" id="GO:0008887">
    <property type="term" value="F:glycerate kinase activity"/>
    <property type="evidence" value="ECO:0007669"/>
    <property type="project" value="UniProtKB-UniRule"/>
</dbReference>
<evidence type="ECO:0000256" key="2">
    <source>
        <dbReference type="ARBA" id="ARBA00022679"/>
    </source>
</evidence>
<comment type="similarity">
    <text evidence="1 4">Belongs to the glycerate kinase type-1 family.</text>
</comment>
<comment type="caution">
    <text evidence="5">The sequence shown here is derived from an EMBL/GenBank/DDBJ whole genome shotgun (WGS) entry which is preliminary data.</text>
</comment>
<evidence type="ECO:0000313" key="5">
    <source>
        <dbReference type="EMBL" id="NJC23809.1"/>
    </source>
</evidence>
<dbReference type="NCBIfam" id="TIGR00045">
    <property type="entry name" value="glycerate kinase"/>
    <property type="match status" value="1"/>
</dbReference>
<name>A0A846RRX9_9MICC</name>
<dbReference type="Proteomes" id="UP000547458">
    <property type="component" value="Unassembled WGS sequence"/>
</dbReference>
<dbReference type="Gene3D" id="3.90.1510.10">
    <property type="entry name" value="Glycerate kinase, domain 2"/>
    <property type="match status" value="1"/>
</dbReference>
<dbReference type="InterPro" id="IPR036129">
    <property type="entry name" value="Glycerate_kinase_sf"/>
</dbReference>
<dbReference type="PANTHER" id="PTHR21599">
    <property type="entry name" value="GLYCERATE KINASE"/>
    <property type="match status" value="1"/>
</dbReference>
<organism evidence="5 6">
    <name type="scientific">Arthrobacter pigmenti</name>
    <dbReference type="NCBI Taxonomy" id="271432"/>
    <lineage>
        <taxon>Bacteria</taxon>
        <taxon>Bacillati</taxon>
        <taxon>Actinomycetota</taxon>
        <taxon>Actinomycetes</taxon>
        <taxon>Micrococcales</taxon>
        <taxon>Micrococcaceae</taxon>
        <taxon>Arthrobacter</taxon>
    </lineage>
</organism>
<dbReference type="InterPro" id="IPR018197">
    <property type="entry name" value="Glycerate_kinase_RE-like"/>
</dbReference>
<dbReference type="InterPro" id="IPR018193">
    <property type="entry name" value="Glyc_kinase_flavodox-like_fold"/>
</dbReference>
<reference evidence="5 6" key="1">
    <citation type="submission" date="2020-03" db="EMBL/GenBank/DDBJ databases">
        <title>Sequencing the genomes of 1000 actinobacteria strains.</title>
        <authorList>
            <person name="Klenk H.-P."/>
        </authorList>
    </citation>
    <scope>NUCLEOTIDE SEQUENCE [LARGE SCALE GENOMIC DNA]</scope>
    <source>
        <strain evidence="5 6">DSM 16403</strain>
    </source>
</reference>
<dbReference type="Pfam" id="PF02595">
    <property type="entry name" value="Gly_kinase"/>
    <property type="match status" value="1"/>
</dbReference>
<sequence length="373" mass="37734">MRILIAPDKFKGTLTGAEAAEAMAAGIRRALPDAEITTQPIADGGEGTLEAVLAAGGERRETVVRGPLSDSLTAPWALTGSTAVIETARASGLEFVSPTTQTAGDAHCYGSGELIAAALDAGVTEIVLGVGGSAMTDGGSGALRALGARILDDDGAARPLGGLALARASRLDLEGLDSRLKDVRLRIAVDVQNPLHGPDGAAYIFGAQKGADAQMQEALDAALVQWARVLREATGVDVQQPGAGAAGGFPSAFVACTGASLEPGFDLVADLTGLEEKLEGCDLVVTGEGSLDAQSEFGKAPLGLADRARRRNLPVLAVAGRITLSEEALAGHGVLHSRSLAATAPSVDAAMAEAALYTGVAAEEVMRAYLSCS</sequence>
<dbReference type="GO" id="GO:0031388">
    <property type="term" value="P:organic acid phosphorylation"/>
    <property type="evidence" value="ECO:0007669"/>
    <property type="project" value="UniProtKB-UniRule"/>
</dbReference>
<proteinExistence type="inferred from homology"/>
<keyword evidence="6" id="KW-1185">Reference proteome</keyword>
<protein>
    <submittedName>
        <fullName evidence="5">Glycerate kinase</fullName>
        <ecNumber evidence="5">2.7.1.31</ecNumber>
    </submittedName>
</protein>
<dbReference type="EMBL" id="JAATJL010000001">
    <property type="protein sequence ID" value="NJC23809.1"/>
    <property type="molecule type" value="Genomic_DNA"/>
</dbReference>
<dbReference type="RefSeq" id="WP_167995136.1">
    <property type="nucleotide sequence ID" value="NZ_JAATJL010000001.1"/>
</dbReference>
<dbReference type="InterPro" id="IPR004381">
    <property type="entry name" value="Glycerate_kinase"/>
</dbReference>
<dbReference type="SUPFAM" id="SSF110738">
    <property type="entry name" value="Glycerate kinase I"/>
    <property type="match status" value="1"/>
</dbReference>
<dbReference type="EC" id="2.7.1.31" evidence="5"/>
<gene>
    <name evidence="5" type="ORF">BJ994_002885</name>
</gene>
<dbReference type="PANTHER" id="PTHR21599:SF0">
    <property type="entry name" value="GLYCERATE KINASE"/>
    <property type="match status" value="1"/>
</dbReference>
<dbReference type="AlphaFoldDB" id="A0A846RRX9"/>
<keyword evidence="3 4" id="KW-0418">Kinase</keyword>
<evidence type="ECO:0000256" key="4">
    <source>
        <dbReference type="PIRNR" id="PIRNR006078"/>
    </source>
</evidence>